<accession>A0A9Q1CTI8</accession>
<keyword evidence="4" id="KW-1185">Reference proteome</keyword>
<organism evidence="3 4">
    <name type="scientific">Holothuria leucospilota</name>
    <name type="common">Black long sea cucumber</name>
    <name type="synonym">Mertensiothuria leucospilota</name>
    <dbReference type="NCBI Taxonomy" id="206669"/>
    <lineage>
        <taxon>Eukaryota</taxon>
        <taxon>Metazoa</taxon>
        <taxon>Echinodermata</taxon>
        <taxon>Eleutherozoa</taxon>
        <taxon>Echinozoa</taxon>
        <taxon>Holothuroidea</taxon>
        <taxon>Aspidochirotacea</taxon>
        <taxon>Aspidochirotida</taxon>
        <taxon>Holothuriidae</taxon>
        <taxon>Holothuria</taxon>
    </lineage>
</organism>
<gene>
    <name evidence="3" type="ORF">HOLleu_04173</name>
</gene>
<dbReference type="AlphaFoldDB" id="A0A9Q1CTI8"/>
<comment type="caution">
    <text evidence="3">The sequence shown here is derived from an EMBL/GenBank/DDBJ whole genome shotgun (WGS) entry which is preliminary data.</text>
</comment>
<name>A0A9Q1CTI8_HOLLE</name>
<evidence type="ECO:0000256" key="2">
    <source>
        <dbReference type="SAM" id="MobiDB-lite"/>
    </source>
</evidence>
<protein>
    <submittedName>
        <fullName evidence="3">Uncharacterized protein</fullName>
    </submittedName>
</protein>
<feature type="coiled-coil region" evidence="1">
    <location>
        <begin position="135"/>
        <end position="176"/>
    </location>
</feature>
<evidence type="ECO:0000313" key="4">
    <source>
        <dbReference type="Proteomes" id="UP001152320"/>
    </source>
</evidence>
<feature type="region of interest" description="Disordered" evidence="2">
    <location>
        <begin position="75"/>
        <end position="101"/>
    </location>
</feature>
<evidence type="ECO:0000256" key="1">
    <source>
        <dbReference type="SAM" id="Coils"/>
    </source>
</evidence>
<evidence type="ECO:0000313" key="3">
    <source>
        <dbReference type="EMBL" id="KAJ8050826.1"/>
    </source>
</evidence>
<dbReference type="Proteomes" id="UP001152320">
    <property type="component" value="Chromosome 1"/>
</dbReference>
<proteinExistence type="predicted"/>
<sequence length="202" mass="23098">MKMLQQRWTRVLARGLESAGDAKVIELHPDGDYKKISILGENNQLFEHCKIEINVFQGADEEDLTLPRISRKSGRRWAKLNSSPPDKSPEDFASDEESVTDSGTCHYSSLAELFYNLDSKSEKIQNAFSDLFAQVEICKNRLVKMEKEYIKLQGEYEELKLQNNKLKNDKESTDSLCALRAFQIPTELWAADVLINLISTLH</sequence>
<dbReference type="EMBL" id="JAIZAY010000001">
    <property type="protein sequence ID" value="KAJ8050826.1"/>
    <property type="molecule type" value="Genomic_DNA"/>
</dbReference>
<keyword evidence="1" id="KW-0175">Coiled coil</keyword>
<reference evidence="3" key="1">
    <citation type="submission" date="2021-10" db="EMBL/GenBank/DDBJ databases">
        <title>Tropical sea cucumber genome reveals ecological adaptation and Cuvierian tubules defense mechanism.</title>
        <authorList>
            <person name="Chen T."/>
        </authorList>
    </citation>
    <scope>NUCLEOTIDE SEQUENCE</scope>
    <source>
        <strain evidence="3">Nanhai2018</strain>
        <tissue evidence="3">Muscle</tissue>
    </source>
</reference>